<proteinExistence type="predicted"/>
<evidence type="ECO:0008006" key="3">
    <source>
        <dbReference type="Google" id="ProtNLM"/>
    </source>
</evidence>
<dbReference type="Proteomes" id="UP000219514">
    <property type="component" value="Unassembled WGS sequence"/>
</dbReference>
<dbReference type="AlphaFoldDB" id="A0A285E6D3"/>
<dbReference type="EMBL" id="OBDO01000001">
    <property type="protein sequence ID" value="SNX94668.1"/>
    <property type="molecule type" value="Genomic_DNA"/>
</dbReference>
<organism evidence="1 2">
    <name type="scientific">Geodermatophilus sabuli</name>
    <dbReference type="NCBI Taxonomy" id="1564158"/>
    <lineage>
        <taxon>Bacteria</taxon>
        <taxon>Bacillati</taxon>
        <taxon>Actinomycetota</taxon>
        <taxon>Actinomycetes</taxon>
        <taxon>Geodermatophilales</taxon>
        <taxon>Geodermatophilaceae</taxon>
        <taxon>Geodermatophilus</taxon>
    </lineage>
</organism>
<sequence>MPGTATYIVYKVGNACRVWNTATNSDLAGVGTTPEAALQKALDLVDPADPASGGVGDVYVAAGDYQLTLPAAQFSGFNLHSYTTLKLNTKARIIVRQGYAAAVFNLLSDDDEFRFGVVNSMIDGGRITELGRPANPQWTAFRLKGSSTGAVLGDPSSTAGMQFNKIANTEVQFAKIGLEIVVDQLKGYVNSNTFEFLRMLNCTTFVSFEMADLPYTTGNPIFANRFADLQLNCQSHARTQMGIRNVTGELNEFDSVKVWDINQGVAAPGQTDPLTIQVSARAANTIIVGGLLVGANVKSRNFKIESGTTKVLPPP</sequence>
<evidence type="ECO:0000313" key="2">
    <source>
        <dbReference type="Proteomes" id="UP000219514"/>
    </source>
</evidence>
<reference evidence="1 2" key="1">
    <citation type="submission" date="2017-09" db="EMBL/GenBank/DDBJ databases">
        <authorList>
            <person name="Ehlers B."/>
            <person name="Leendertz F.H."/>
        </authorList>
    </citation>
    <scope>NUCLEOTIDE SEQUENCE [LARGE SCALE GENOMIC DNA]</scope>
    <source>
        <strain evidence="1 2">DSM 46844</strain>
    </source>
</reference>
<protein>
    <recommendedName>
        <fullName evidence="3">Pectate lyase superfamily protein</fullName>
    </recommendedName>
</protein>
<evidence type="ECO:0000313" key="1">
    <source>
        <dbReference type="EMBL" id="SNX94668.1"/>
    </source>
</evidence>
<name>A0A285E6D3_9ACTN</name>
<gene>
    <name evidence="1" type="ORF">SAMN06893097_101465</name>
</gene>
<dbReference type="RefSeq" id="WP_097203997.1">
    <property type="nucleotide sequence ID" value="NZ_JACHXB010000001.1"/>
</dbReference>
<accession>A0A285E6D3</accession>
<keyword evidence="2" id="KW-1185">Reference proteome</keyword>